<reference evidence="10" key="1">
    <citation type="submission" date="2016-06" db="EMBL/GenBank/DDBJ databases">
        <authorList>
            <person name="Varghese N."/>
            <person name="Submissions Spin"/>
        </authorList>
    </citation>
    <scope>NUCLEOTIDE SEQUENCE [LARGE SCALE GENOMIC DNA]</scope>
    <source>
        <strain evidence="10">DSM 43816</strain>
    </source>
</reference>
<feature type="transmembrane region" description="Helical" evidence="7">
    <location>
        <begin position="264"/>
        <end position="283"/>
    </location>
</feature>
<feature type="transmembrane region" description="Helical" evidence="7">
    <location>
        <begin position="199"/>
        <end position="221"/>
    </location>
</feature>
<keyword evidence="3 7" id="KW-0812">Transmembrane</keyword>
<dbReference type="InterPro" id="IPR000620">
    <property type="entry name" value="EamA_dom"/>
</dbReference>
<feature type="transmembrane region" description="Helical" evidence="7">
    <location>
        <begin position="84"/>
        <end position="104"/>
    </location>
</feature>
<keyword evidence="4 7" id="KW-1133">Transmembrane helix</keyword>
<keyword evidence="10" id="KW-1185">Reference proteome</keyword>
<feature type="compositionally biased region" description="Basic and acidic residues" evidence="6">
    <location>
        <begin position="331"/>
        <end position="340"/>
    </location>
</feature>
<accession>A0A1C4ZRG9</accession>
<protein>
    <submittedName>
        <fullName evidence="9">Permease of the drug/metabolite transporter (DMT) superfamily</fullName>
    </submittedName>
</protein>
<evidence type="ECO:0000259" key="8">
    <source>
        <dbReference type="Pfam" id="PF00892"/>
    </source>
</evidence>
<dbReference type="PANTHER" id="PTHR32322">
    <property type="entry name" value="INNER MEMBRANE TRANSPORTER"/>
    <property type="match status" value="1"/>
</dbReference>
<evidence type="ECO:0000256" key="6">
    <source>
        <dbReference type="SAM" id="MobiDB-lite"/>
    </source>
</evidence>
<dbReference type="InterPro" id="IPR050638">
    <property type="entry name" value="AA-Vitamin_Transporters"/>
</dbReference>
<comment type="similarity">
    <text evidence="2">Belongs to the EamA transporter family.</text>
</comment>
<evidence type="ECO:0000256" key="5">
    <source>
        <dbReference type="ARBA" id="ARBA00023136"/>
    </source>
</evidence>
<feature type="transmembrane region" description="Helical" evidence="7">
    <location>
        <begin position="233"/>
        <end position="252"/>
    </location>
</feature>
<gene>
    <name evidence="9" type="ORF">GA0070618_5669</name>
</gene>
<dbReference type="PANTHER" id="PTHR32322:SF2">
    <property type="entry name" value="EAMA DOMAIN-CONTAINING PROTEIN"/>
    <property type="match status" value="1"/>
</dbReference>
<evidence type="ECO:0000313" key="10">
    <source>
        <dbReference type="Proteomes" id="UP000198253"/>
    </source>
</evidence>
<organism evidence="9 10">
    <name type="scientific">Micromonospora echinospora</name>
    <name type="common">Micromonospora purpurea</name>
    <dbReference type="NCBI Taxonomy" id="1877"/>
    <lineage>
        <taxon>Bacteria</taxon>
        <taxon>Bacillati</taxon>
        <taxon>Actinomycetota</taxon>
        <taxon>Actinomycetes</taxon>
        <taxon>Micromonosporales</taxon>
        <taxon>Micromonosporaceae</taxon>
        <taxon>Micromonospora</taxon>
    </lineage>
</organism>
<dbReference type="SUPFAM" id="SSF103481">
    <property type="entry name" value="Multidrug resistance efflux transporter EmrE"/>
    <property type="match status" value="2"/>
</dbReference>
<dbReference type="InterPro" id="IPR037185">
    <property type="entry name" value="EmrE-like"/>
</dbReference>
<feature type="transmembrane region" description="Helical" evidence="7">
    <location>
        <begin position="145"/>
        <end position="164"/>
    </location>
</feature>
<proteinExistence type="inferred from homology"/>
<feature type="region of interest" description="Disordered" evidence="6">
    <location>
        <begin position="316"/>
        <end position="340"/>
    </location>
</feature>
<dbReference type="EMBL" id="LT607413">
    <property type="protein sequence ID" value="SCF35593.1"/>
    <property type="molecule type" value="Genomic_DNA"/>
</dbReference>
<feature type="transmembrane region" description="Helical" evidence="7">
    <location>
        <begin position="170"/>
        <end position="187"/>
    </location>
</feature>
<name>A0A1C4ZRG9_MICEC</name>
<evidence type="ECO:0000313" key="9">
    <source>
        <dbReference type="EMBL" id="SCF35593.1"/>
    </source>
</evidence>
<dbReference type="GO" id="GO:0016020">
    <property type="term" value="C:membrane"/>
    <property type="evidence" value="ECO:0007669"/>
    <property type="project" value="UniProtKB-SubCell"/>
</dbReference>
<feature type="transmembrane region" description="Helical" evidence="7">
    <location>
        <begin position="116"/>
        <end position="133"/>
    </location>
</feature>
<dbReference type="Pfam" id="PF00892">
    <property type="entry name" value="EamA"/>
    <property type="match status" value="2"/>
</dbReference>
<evidence type="ECO:0000256" key="7">
    <source>
        <dbReference type="SAM" id="Phobius"/>
    </source>
</evidence>
<evidence type="ECO:0000256" key="1">
    <source>
        <dbReference type="ARBA" id="ARBA00004141"/>
    </source>
</evidence>
<feature type="domain" description="EamA" evidence="8">
    <location>
        <begin position="170"/>
        <end position="306"/>
    </location>
</feature>
<sequence length="340" mass="35173">MTGGGSATVARTDNRGGVSVDAHLYLLTTMALFGSAFASSKVVVGHLPHQVAAVLRFGGGAVILLLITLAISRRGTGTFSWRDALRAGAVGLLGVFGYNVFFFWGLSLAPSIDGSVIVPVLSPVITTAVMLVVSRERPSSSRLTGLLLGLGGAVVFFLGAGVAIDSRRLTGDLVYLAGAVAWAAYSITSKRVLNRMDPLRATTSGTVVGALALAVFAAPSVGDADWSAVPGHVWVNVVYLAVGPTAVAYLFYYRGLRAVSPTTATVMMFSSPLFGITCSVAFLGESFHALQVVGALIMLVGALLAVGGQFVRRDPPAAEQVPDRAGVASEDESRDRTGQG</sequence>
<feature type="transmembrane region" description="Helical" evidence="7">
    <location>
        <begin position="53"/>
        <end position="72"/>
    </location>
</feature>
<evidence type="ECO:0000256" key="3">
    <source>
        <dbReference type="ARBA" id="ARBA00022692"/>
    </source>
</evidence>
<comment type="subcellular location">
    <subcellularLocation>
        <location evidence="1">Membrane</location>
        <topology evidence="1">Multi-pass membrane protein</topology>
    </subcellularLocation>
</comment>
<dbReference type="InParanoid" id="A0A1C4ZRG9"/>
<feature type="transmembrane region" description="Helical" evidence="7">
    <location>
        <begin position="289"/>
        <end position="311"/>
    </location>
</feature>
<evidence type="ECO:0000256" key="2">
    <source>
        <dbReference type="ARBA" id="ARBA00007362"/>
    </source>
</evidence>
<dbReference type="AlphaFoldDB" id="A0A1C4ZRG9"/>
<keyword evidence="5 7" id="KW-0472">Membrane</keyword>
<feature type="domain" description="EamA" evidence="8">
    <location>
        <begin position="23"/>
        <end position="157"/>
    </location>
</feature>
<feature type="transmembrane region" description="Helical" evidence="7">
    <location>
        <begin position="24"/>
        <end position="47"/>
    </location>
</feature>
<dbReference type="Proteomes" id="UP000198253">
    <property type="component" value="Chromosome I"/>
</dbReference>
<evidence type="ECO:0000256" key="4">
    <source>
        <dbReference type="ARBA" id="ARBA00022989"/>
    </source>
</evidence>